<evidence type="ECO:0000259" key="13">
    <source>
        <dbReference type="SMART" id="SM00382"/>
    </source>
</evidence>
<dbReference type="Pfam" id="PF12169">
    <property type="entry name" value="DNA_pol3_gamma3"/>
    <property type="match status" value="1"/>
</dbReference>
<dbReference type="FunFam" id="3.40.50.300:FF:000014">
    <property type="entry name" value="DNA polymerase III subunit gamma/tau"/>
    <property type="match status" value="1"/>
</dbReference>
<dbReference type="GO" id="GO:0009360">
    <property type="term" value="C:DNA polymerase III complex"/>
    <property type="evidence" value="ECO:0007669"/>
    <property type="project" value="InterPro"/>
</dbReference>
<dbReference type="InterPro" id="IPR012763">
    <property type="entry name" value="DNA_pol_III_sug/sutau_N"/>
</dbReference>
<dbReference type="Gene3D" id="1.10.8.60">
    <property type="match status" value="1"/>
</dbReference>
<dbReference type="InterPro" id="IPR027417">
    <property type="entry name" value="P-loop_NTPase"/>
</dbReference>
<evidence type="ECO:0000256" key="11">
    <source>
        <dbReference type="RuleBase" id="RU364063"/>
    </source>
</evidence>
<keyword evidence="5" id="KW-0479">Metal-binding</keyword>
<evidence type="ECO:0000256" key="10">
    <source>
        <dbReference type="ARBA" id="ARBA00049244"/>
    </source>
</evidence>
<dbReference type="PANTHER" id="PTHR11669:SF0">
    <property type="entry name" value="PROTEIN STICHEL-LIKE 2"/>
    <property type="match status" value="1"/>
</dbReference>
<dbReference type="InterPro" id="IPR003593">
    <property type="entry name" value="AAA+_ATPase"/>
</dbReference>
<dbReference type="GO" id="GO:0006261">
    <property type="term" value="P:DNA-templated DNA replication"/>
    <property type="evidence" value="ECO:0007669"/>
    <property type="project" value="TreeGrafter"/>
</dbReference>
<keyword evidence="2 11" id="KW-0808">Transferase</keyword>
<reference evidence="14" key="1">
    <citation type="submission" date="2020-02" db="EMBL/GenBank/DDBJ databases">
        <authorList>
            <person name="Meier V. D."/>
        </authorList>
    </citation>
    <scope>NUCLEOTIDE SEQUENCE</scope>
    <source>
        <strain evidence="14">AVDCRST_MAG20</strain>
    </source>
</reference>
<comment type="subunit">
    <text evidence="11">DNA polymerase III contains a core (composed of alpha, epsilon and theta chains) that associates with a tau subunit. This core dimerizes to form the POLIII' complex. PolIII' associates with the gamma complex (composed of gamma, delta, delta', psi and chi chains) and with the beta chain to form the complete DNA polymerase III complex.</text>
</comment>
<feature type="region of interest" description="Disordered" evidence="12">
    <location>
        <begin position="383"/>
        <end position="573"/>
    </location>
</feature>
<evidence type="ECO:0000256" key="3">
    <source>
        <dbReference type="ARBA" id="ARBA00022695"/>
    </source>
</evidence>
<dbReference type="SUPFAM" id="SSF52540">
    <property type="entry name" value="P-loop containing nucleoside triphosphate hydrolases"/>
    <property type="match status" value="1"/>
</dbReference>
<dbReference type="SUPFAM" id="SSF48019">
    <property type="entry name" value="post-AAA+ oligomerization domain-like"/>
    <property type="match status" value="1"/>
</dbReference>
<feature type="compositionally biased region" description="Low complexity" evidence="12">
    <location>
        <begin position="414"/>
        <end position="425"/>
    </location>
</feature>
<evidence type="ECO:0000256" key="6">
    <source>
        <dbReference type="ARBA" id="ARBA00022741"/>
    </source>
</evidence>
<feature type="compositionally biased region" description="Low complexity" evidence="12">
    <location>
        <begin position="434"/>
        <end position="446"/>
    </location>
</feature>
<comment type="similarity">
    <text evidence="1 11">Belongs to the DnaX/STICHEL family.</text>
</comment>
<dbReference type="EC" id="2.7.7.7" evidence="11"/>
<dbReference type="GO" id="GO:0005524">
    <property type="term" value="F:ATP binding"/>
    <property type="evidence" value="ECO:0007669"/>
    <property type="project" value="UniProtKB-KW"/>
</dbReference>
<keyword evidence="4 11" id="KW-0235">DNA replication</keyword>
<comment type="function">
    <text evidence="11">DNA polymerase III is a complex, multichain enzyme responsible for most of the replicative synthesis in bacteria. This DNA polymerase also exhibits 3' to 5' exonuclease activity.</text>
</comment>
<proteinExistence type="inferred from homology"/>
<feature type="compositionally biased region" description="Low complexity" evidence="12">
    <location>
        <begin position="468"/>
        <end position="493"/>
    </location>
</feature>
<feature type="domain" description="AAA+ ATPase" evidence="13">
    <location>
        <begin position="37"/>
        <end position="177"/>
    </location>
</feature>
<name>A0A6J4H9F0_9ACTN</name>
<dbReference type="AlphaFoldDB" id="A0A6J4H9F0"/>
<gene>
    <name evidence="11" type="primary">dnaX</name>
    <name evidence="14" type="ORF">AVDCRST_MAG20-383</name>
</gene>
<dbReference type="InterPro" id="IPR022754">
    <property type="entry name" value="DNA_pol_III_gamma-3"/>
</dbReference>
<comment type="catalytic activity">
    <reaction evidence="10 11">
        <text>DNA(n) + a 2'-deoxyribonucleoside 5'-triphosphate = DNA(n+1) + diphosphate</text>
        <dbReference type="Rhea" id="RHEA:22508"/>
        <dbReference type="Rhea" id="RHEA-COMP:17339"/>
        <dbReference type="Rhea" id="RHEA-COMP:17340"/>
        <dbReference type="ChEBI" id="CHEBI:33019"/>
        <dbReference type="ChEBI" id="CHEBI:61560"/>
        <dbReference type="ChEBI" id="CHEBI:173112"/>
        <dbReference type="EC" id="2.7.7.7"/>
    </reaction>
</comment>
<evidence type="ECO:0000256" key="4">
    <source>
        <dbReference type="ARBA" id="ARBA00022705"/>
    </source>
</evidence>
<dbReference type="PANTHER" id="PTHR11669">
    <property type="entry name" value="REPLICATION FACTOR C / DNA POLYMERASE III GAMMA-TAU SUBUNIT"/>
    <property type="match status" value="1"/>
</dbReference>
<dbReference type="Gene3D" id="1.20.272.10">
    <property type="match status" value="1"/>
</dbReference>
<feature type="compositionally biased region" description="Gly residues" evidence="12">
    <location>
        <begin position="494"/>
        <end position="504"/>
    </location>
</feature>
<evidence type="ECO:0000256" key="1">
    <source>
        <dbReference type="ARBA" id="ARBA00006360"/>
    </source>
</evidence>
<dbReference type="InterPro" id="IPR050238">
    <property type="entry name" value="DNA_Rep/Repair_Clamp_Loader"/>
</dbReference>
<evidence type="ECO:0000256" key="7">
    <source>
        <dbReference type="ARBA" id="ARBA00022833"/>
    </source>
</evidence>
<evidence type="ECO:0000256" key="5">
    <source>
        <dbReference type="ARBA" id="ARBA00022723"/>
    </source>
</evidence>
<dbReference type="GO" id="GO:0046872">
    <property type="term" value="F:metal ion binding"/>
    <property type="evidence" value="ECO:0007669"/>
    <property type="project" value="UniProtKB-KW"/>
</dbReference>
<keyword evidence="7" id="KW-0862">Zinc</keyword>
<evidence type="ECO:0000256" key="9">
    <source>
        <dbReference type="ARBA" id="ARBA00022932"/>
    </source>
</evidence>
<dbReference type="Gene3D" id="3.40.50.300">
    <property type="entry name" value="P-loop containing nucleotide triphosphate hydrolases"/>
    <property type="match status" value="1"/>
</dbReference>
<keyword evidence="9 11" id="KW-0239">DNA-directed DNA polymerase</keyword>
<evidence type="ECO:0000256" key="8">
    <source>
        <dbReference type="ARBA" id="ARBA00022840"/>
    </source>
</evidence>
<keyword evidence="8 11" id="KW-0067">ATP-binding</keyword>
<feature type="compositionally biased region" description="Pro residues" evidence="12">
    <location>
        <begin position="390"/>
        <end position="400"/>
    </location>
</feature>
<keyword evidence="6 11" id="KW-0547">Nucleotide-binding</keyword>
<dbReference type="SMART" id="SM00382">
    <property type="entry name" value="AAA"/>
    <property type="match status" value="1"/>
</dbReference>
<organism evidence="14">
    <name type="scientific">uncultured Acidimicrobiales bacterium</name>
    <dbReference type="NCBI Taxonomy" id="310071"/>
    <lineage>
        <taxon>Bacteria</taxon>
        <taxon>Bacillati</taxon>
        <taxon>Actinomycetota</taxon>
        <taxon>Acidimicrobiia</taxon>
        <taxon>Acidimicrobiales</taxon>
        <taxon>environmental samples</taxon>
    </lineage>
</organism>
<protein>
    <recommendedName>
        <fullName evidence="11">DNA polymerase III subunit gamma/tau</fullName>
        <ecNumber evidence="11">2.7.7.7</ecNumber>
    </recommendedName>
</protein>
<feature type="compositionally biased region" description="Pro residues" evidence="12">
    <location>
        <begin position="546"/>
        <end position="562"/>
    </location>
</feature>
<dbReference type="CDD" id="cd00009">
    <property type="entry name" value="AAA"/>
    <property type="match status" value="1"/>
</dbReference>
<accession>A0A6J4H9F0</accession>
<evidence type="ECO:0000256" key="12">
    <source>
        <dbReference type="SAM" id="MobiDB-lite"/>
    </source>
</evidence>
<evidence type="ECO:0000313" key="14">
    <source>
        <dbReference type="EMBL" id="CAA9216922.1"/>
    </source>
</evidence>
<dbReference type="NCBIfam" id="TIGR02397">
    <property type="entry name" value="dnaX_nterm"/>
    <property type="match status" value="1"/>
</dbReference>
<dbReference type="InterPro" id="IPR008921">
    <property type="entry name" value="DNA_pol3_clamp-load_cplx_C"/>
</dbReference>
<dbReference type="Pfam" id="PF13177">
    <property type="entry name" value="DNA_pol3_delta2"/>
    <property type="match status" value="1"/>
</dbReference>
<dbReference type="GO" id="GO:0003887">
    <property type="term" value="F:DNA-directed DNA polymerase activity"/>
    <property type="evidence" value="ECO:0007669"/>
    <property type="project" value="UniProtKB-KW"/>
</dbReference>
<dbReference type="GO" id="GO:0003677">
    <property type="term" value="F:DNA binding"/>
    <property type="evidence" value="ECO:0007669"/>
    <property type="project" value="InterPro"/>
</dbReference>
<evidence type="ECO:0000256" key="2">
    <source>
        <dbReference type="ARBA" id="ARBA00022679"/>
    </source>
</evidence>
<keyword evidence="3 11" id="KW-0548">Nucleotidyltransferase</keyword>
<dbReference type="EMBL" id="CADCSY010000019">
    <property type="protein sequence ID" value="CAA9216922.1"/>
    <property type="molecule type" value="Genomic_DNA"/>
</dbReference>
<sequence>MAFQALYRRYRPQRFREVKGQEHVVAALRNAVRDDAVAHAYLFSGPRGTGKTSTARILAKALNCEDLDEGEPCGVCEPCRAVEAGTSLAVTELDAASNNGVEAVRDLIQRASLGTAGRTKVYIVDEVHMLSNAASNALLKTLEEPPGHVVFVLATTDPHKVLPTIRSRTQHFDFRLLGASLLTEHLREVAADAGLEVAAAAIDSAVRKGDGSARDALSALDQIVASGGAGEEDASVDEVVEGLCERDTARALGGVALACASGADPRSVAAAIAAHLRDGLLSLMAPDLVSLPDVARERVADQARRLGPAALVRALEAVGDAVLALPNAPDPRVTLEVALVKVTRPDADTAPAAILERLEHLERRAREMTTAAVEATSPLVAAPAEGAQPAGPPAPAPGLRPPVGVEGASPTIEPGSVPAPGDPSAGGPGPVPSGPSRSAGVPGGPAEPAQQPVRPPSGAPDAGGLDQAGTASAPRSGGAAGASQGRPSAPAGAPAGGAPTGGKAAGAREVLGAARGRRDEAVATPPPAPQKPALGSLGATRGRRPASPPTPPSRPEPAPAGAPPSAVDGGEAGAAAPDLVQLSGAWASEVLPQLSSVSRGRFSTGRFVDVVEGSAVLALPNAIMRDKCEEKRPELERVLALHFGRPVPVRLTVDPSVGAEGGGAATRPGDAEHEDHIDLDDLVDAPGDARTGIDRLTEAFPGAEVLGDA</sequence>